<dbReference type="Gene3D" id="3.30.420.140">
    <property type="entry name" value="YqgF/RNase H-like domain"/>
    <property type="match status" value="1"/>
</dbReference>
<organism evidence="7 8">
    <name type="scientific">Candidatus Onthovivens merdipullorum</name>
    <dbReference type="NCBI Taxonomy" id="2840889"/>
    <lineage>
        <taxon>Bacteria</taxon>
        <taxon>Bacillati</taxon>
        <taxon>Bacillota</taxon>
        <taxon>Bacilli</taxon>
        <taxon>Bacillales</taxon>
        <taxon>Candidatus Onthovivens</taxon>
    </lineage>
</organism>
<dbReference type="EMBL" id="JADIMY010000133">
    <property type="protein sequence ID" value="MBO8428282.1"/>
    <property type="molecule type" value="Genomic_DNA"/>
</dbReference>
<keyword evidence="4 5" id="KW-0378">Hydrolase</keyword>
<reference evidence="7" key="2">
    <citation type="journal article" date="2021" name="PeerJ">
        <title>Extensive microbial diversity within the chicken gut microbiome revealed by metagenomics and culture.</title>
        <authorList>
            <person name="Gilroy R."/>
            <person name="Ravi A."/>
            <person name="Getino M."/>
            <person name="Pursley I."/>
            <person name="Horton D.L."/>
            <person name="Alikhan N.F."/>
            <person name="Baker D."/>
            <person name="Gharbi K."/>
            <person name="Hall N."/>
            <person name="Watson M."/>
            <person name="Adriaenssens E.M."/>
            <person name="Foster-Nyarko E."/>
            <person name="Jarju S."/>
            <person name="Secka A."/>
            <person name="Antonio M."/>
            <person name="Oren A."/>
            <person name="Chaudhuri R.R."/>
            <person name="La Ragione R."/>
            <person name="Hildebrand F."/>
            <person name="Pallen M.J."/>
        </authorList>
    </citation>
    <scope>NUCLEOTIDE SEQUENCE</scope>
    <source>
        <strain evidence="7">11159</strain>
    </source>
</reference>
<dbReference type="GO" id="GO:0004518">
    <property type="term" value="F:nuclease activity"/>
    <property type="evidence" value="ECO:0007669"/>
    <property type="project" value="UniProtKB-KW"/>
</dbReference>
<dbReference type="SMART" id="SM00732">
    <property type="entry name" value="YqgFc"/>
    <property type="match status" value="1"/>
</dbReference>
<dbReference type="InterPro" id="IPR012337">
    <property type="entry name" value="RNaseH-like_sf"/>
</dbReference>
<dbReference type="InterPro" id="IPR005227">
    <property type="entry name" value="YqgF"/>
</dbReference>
<dbReference type="NCBIfam" id="TIGR00250">
    <property type="entry name" value="RNAse_H_YqgF"/>
    <property type="match status" value="1"/>
</dbReference>
<keyword evidence="3 5" id="KW-0540">Nuclease</keyword>
<dbReference type="InterPro" id="IPR006641">
    <property type="entry name" value="YqgF/RNaseH-like_dom"/>
</dbReference>
<dbReference type="GO" id="GO:0000967">
    <property type="term" value="P:rRNA 5'-end processing"/>
    <property type="evidence" value="ECO:0007669"/>
    <property type="project" value="UniProtKB-UniRule"/>
</dbReference>
<evidence type="ECO:0000313" key="8">
    <source>
        <dbReference type="Proteomes" id="UP000823613"/>
    </source>
</evidence>
<feature type="domain" description="YqgF/RNase H-like" evidence="6">
    <location>
        <begin position="2"/>
        <end position="104"/>
    </location>
</feature>
<dbReference type="GO" id="GO:0016788">
    <property type="term" value="F:hydrolase activity, acting on ester bonds"/>
    <property type="evidence" value="ECO:0007669"/>
    <property type="project" value="UniProtKB-UniRule"/>
</dbReference>
<dbReference type="CDD" id="cd16964">
    <property type="entry name" value="YqgF"/>
    <property type="match status" value="1"/>
</dbReference>
<dbReference type="Pfam" id="PF03652">
    <property type="entry name" value="RuvX"/>
    <property type="match status" value="1"/>
</dbReference>
<dbReference type="EC" id="3.1.-.-" evidence="5"/>
<keyword evidence="2 5" id="KW-0690">Ribosome biogenesis</keyword>
<gene>
    <name evidence="7" type="primary">ruvX</name>
    <name evidence="7" type="ORF">IAC58_07050</name>
</gene>
<dbReference type="InterPro" id="IPR037027">
    <property type="entry name" value="YqgF/RNaseH-like_dom_sf"/>
</dbReference>
<dbReference type="PANTHER" id="PTHR33317">
    <property type="entry name" value="POLYNUCLEOTIDYL TRANSFERASE, RIBONUCLEASE H-LIKE SUPERFAMILY PROTEIN"/>
    <property type="match status" value="1"/>
</dbReference>
<reference evidence="7" key="1">
    <citation type="submission" date="2020-10" db="EMBL/GenBank/DDBJ databases">
        <authorList>
            <person name="Gilroy R."/>
        </authorList>
    </citation>
    <scope>NUCLEOTIDE SEQUENCE</scope>
    <source>
        <strain evidence="7">11159</strain>
    </source>
</reference>
<evidence type="ECO:0000313" key="7">
    <source>
        <dbReference type="EMBL" id="MBO8428282.1"/>
    </source>
</evidence>
<dbReference type="AlphaFoldDB" id="A0A9D9DID8"/>
<dbReference type="PANTHER" id="PTHR33317:SF4">
    <property type="entry name" value="POLYNUCLEOTIDYL TRANSFERASE, RIBONUCLEASE H-LIKE SUPERFAMILY PROTEIN"/>
    <property type="match status" value="1"/>
</dbReference>
<evidence type="ECO:0000256" key="5">
    <source>
        <dbReference type="HAMAP-Rule" id="MF_00651"/>
    </source>
</evidence>
<evidence type="ECO:0000256" key="4">
    <source>
        <dbReference type="ARBA" id="ARBA00022801"/>
    </source>
</evidence>
<protein>
    <recommendedName>
        <fullName evidence="5">Putative pre-16S rRNA nuclease</fullName>
        <ecNumber evidence="5">3.1.-.-</ecNumber>
    </recommendedName>
</protein>
<name>A0A9D9DID8_9BACL</name>
<dbReference type="Proteomes" id="UP000823613">
    <property type="component" value="Unassembled WGS sequence"/>
</dbReference>
<keyword evidence="1 5" id="KW-0963">Cytoplasm</keyword>
<evidence type="ECO:0000259" key="6">
    <source>
        <dbReference type="SMART" id="SM00732"/>
    </source>
</evidence>
<comment type="caution">
    <text evidence="7">The sequence shown here is derived from an EMBL/GenBank/DDBJ whole genome shotgun (WGS) entry which is preliminary data.</text>
</comment>
<comment type="function">
    <text evidence="5">Could be a nuclease involved in processing of the 5'-end of pre-16S rRNA.</text>
</comment>
<evidence type="ECO:0000256" key="1">
    <source>
        <dbReference type="ARBA" id="ARBA00022490"/>
    </source>
</evidence>
<comment type="similarity">
    <text evidence="5">Belongs to the YqgF HJR family.</text>
</comment>
<dbReference type="GO" id="GO:0005829">
    <property type="term" value="C:cytosol"/>
    <property type="evidence" value="ECO:0007669"/>
    <property type="project" value="TreeGrafter"/>
</dbReference>
<accession>A0A9D9DID8</accession>
<comment type="subcellular location">
    <subcellularLocation>
        <location evidence="5">Cytoplasm</location>
    </subcellularLocation>
</comment>
<sequence length="144" mass="16573">MEKYIAIDLGTTSLGIAISDSLGIVHGKENFLFEHGNFKKAKEHLLNILEIENIKNLVVGYPLMISGKEETRCISTKRFIDELLKEKPDLNIFYQDERFSTIEAKERMNDINLKKSKQDKLIDMFSAIIILERFLGEHKNGNSK</sequence>
<evidence type="ECO:0000256" key="2">
    <source>
        <dbReference type="ARBA" id="ARBA00022517"/>
    </source>
</evidence>
<proteinExistence type="inferred from homology"/>
<evidence type="ECO:0000256" key="3">
    <source>
        <dbReference type="ARBA" id="ARBA00022722"/>
    </source>
</evidence>
<dbReference type="HAMAP" id="MF_00651">
    <property type="entry name" value="Nuclease_YqgF"/>
    <property type="match status" value="1"/>
</dbReference>
<dbReference type="SUPFAM" id="SSF53098">
    <property type="entry name" value="Ribonuclease H-like"/>
    <property type="match status" value="1"/>
</dbReference>